<proteinExistence type="predicted"/>
<dbReference type="RefSeq" id="YP_008240812.1">
    <property type="nucleotide sequence ID" value="NC_021789.1"/>
</dbReference>
<evidence type="ECO:0000313" key="1">
    <source>
        <dbReference type="EMBL" id="AGO47431.1"/>
    </source>
</evidence>
<accession>R9ZWF3</accession>
<dbReference type="Proteomes" id="UP000014731">
    <property type="component" value="Segment"/>
</dbReference>
<gene>
    <name evidence="1" type="ORF">Phi19:3_gp027</name>
</gene>
<organism evidence="1 2">
    <name type="scientific">Cellulophaga phage phi19:3</name>
    <dbReference type="NCBI Taxonomy" id="1327971"/>
    <lineage>
        <taxon>Viruses</taxon>
        <taxon>Duplodnaviria</taxon>
        <taxon>Heunggongvirae</taxon>
        <taxon>Uroviricota</taxon>
        <taxon>Caudoviricetes</taxon>
        <taxon>Pachyviridae</taxon>
        <taxon>Baltivirus</taxon>
        <taxon>Baltivirus phi19tres</taxon>
    </lineage>
</organism>
<protein>
    <submittedName>
        <fullName evidence="1">Uncharacterized protein</fullName>
    </submittedName>
</protein>
<dbReference type="EMBL" id="KC821608">
    <property type="protein sequence ID" value="AGO47431.1"/>
    <property type="molecule type" value="Genomic_DNA"/>
</dbReference>
<reference evidence="1 2" key="1">
    <citation type="journal article" date="2013" name="Proc. Natl. Acad. Sci. U.S.A.">
        <title>Twelve previously unknown phage genera are ubiquitous in global oceans.</title>
        <authorList>
            <person name="Holmfeldt K."/>
            <person name="Solonenko N."/>
            <person name="Shah M."/>
            <person name="Corrier K."/>
            <person name="Riemann L."/>
            <person name="Verberkmoes N.C."/>
            <person name="Sullivan M.B."/>
        </authorList>
    </citation>
    <scope>NUCLEOTIDE SEQUENCE [LARGE SCALE GENOMIC DNA]</scope>
    <source>
        <strain evidence="1">Phi19:3</strain>
    </source>
</reference>
<dbReference type="OrthoDB" id="29350at10239"/>
<evidence type="ECO:0000313" key="2">
    <source>
        <dbReference type="Proteomes" id="UP000014731"/>
    </source>
</evidence>
<name>R9ZWF3_9CAUD</name>
<keyword evidence="2" id="KW-1185">Reference proteome</keyword>
<dbReference type="GeneID" id="16881021"/>
<sequence length="198" mass="23152">MKTENKEKLELKHLAPYLPFELKIKSGKNVVRELSEMSKAYDLPRKYTHLYNVINGIGHKPILRPLSDLTKEITINGETFIPLIEIAKSYDFEINGEDTIFEDGKIKSFQLLEDPNDSEQPIDNEIQFYIDVSKAINSDDILIHKTWSDEIGSAYGNQSIPFDYQEMCKLLEWHFDVFDLHSKKLCVYYSELNKQHYI</sequence>
<dbReference type="KEGG" id="vg:16881021"/>
<reference evidence="2" key="2">
    <citation type="submission" date="2013-03" db="EMBL/GenBank/DDBJ databases">
        <title>The Cellulophaga phages: a novel, diverse, and globally ubiquitous model system.</title>
        <authorList>
            <person name="Holmfeldt K."/>
            <person name="Solonenko N."/>
            <person name="Shah M."/>
            <person name="Corrier K."/>
            <person name="Riemann L."/>
            <person name="VerBerkmoes N.C."/>
            <person name="Sullivan M.B."/>
        </authorList>
    </citation>
    <scope>NUCLEOTIDE SEQUENCE [LARGE SCALE GENOMIC DNA]</scope>
</reference>